<dbReference type="CDD" id="cd18622">
    <property type="entry name" value="GH32_Inu-like"/>
    <property type="match status" value="1"/>
</dbReference>
<sequence>MINLKHLTLKEIAIFSLFIVLISCKENNKSIIKPKDTTEMTYNENFRPQYHYSPEAHWMNDPNGLVYHNGTYHLYFQYHPESSIWGPMHWGHATSKNLKDWENEPVALAPDSLGYIFSGSAVVDSLNSSGLGTIENPPLVAMFTYHDPKGAEAKTTDYQYQGIAYSLDNGKTFTKYKNNPVVPNTDKLVDFRDPKVFWDTSTQKWILILVAGDYAMFYNSDNLIDWTYLSEFGRDRGAHGGVWECPDLFPLTIAETGETKWILLISINPGAPNGGSGTQYFVGDFDGKTFTSNQQDEKWIDLGRDNYAGITYNNLPQEERIFIGWMSNWEYGQETPTEAWRSAMTLPRKLELHKTTDYFLSNNPLPELTAGLDTSSPEIKKESGVTKFTDPNLNQSKISFKLPKPLSNFELKLSNTKGEFLAINYNATTKEYSLDRSKSGQVSFSDKFASPLMKAPAIFKDNTASDFAIYLDSSSIEFFADGGSNALTAQFFPNDAFTNFSLATKDEIKELSIIHIPSIW</sequence>
<reference evidence="7 8" key="1">
    <citation type="submission" date="2018-07" db="EMBL/GenBank/DDBJ databases">
        <title>Leeuwenhoekiella genomics.</title>
        <authorList>
            <person name="Tahon G."/>
            <person name="Willems A."/>
        </authorList>
    </citation>
    <scope>NUCLEOTIDE SEQUENCE [LARGE SCALE GENOMIC DNA]</scope>
    <source>
        <strain evidence="7 8">LMG 22550</strain>
    </source>
</reference>
<evidence type="ECO:0000256" key="2">
    <source>
        <dbReference type="ARBA" id="ARBA00022801"/>
    </source>
</evidence>
<dbReference type="PROSITE" id="PS51257">
    <property type="entry name" value="PROKAR_LIPOPROTEIN"/>
    <property type="match status" value="1"/>
</dbReference>
<keyword evidence="8" id="KW-1185">Reference proteome</keyword>
<dbReference type="Proteomes" id="UP000289238">
    <property type="component" value="Unassembled WGS sequence"/>
</dbReference>
<evidence type="ECO:0000313" key="8">
    <source>
        <dbReference type="Proteomes" id="UP000289238"/>
    </source>
</evidence>
<dbReference type="Pfam" id="PF08244">
    <property type="entry name" value="Glyco_hydro_32C"/>
    <property type="match status" value="1"/>
</dbReference>
<dbReference type="Gene3D" id="2.60.120.560">
    <property type="entry name" value="Exo-inulinase, domain 1"/>
    <property type="match status" value="1"/>
</dbReference>
<dbReference type="PANTHER" id="PTHR42800:SF1">
    <property type="entry name" value="EXOINULINASE INUD (AFU_ORTHOLOGUE AFUA_5G00480)"/>
    <property type="match status" value="1"/>
</dbReference>
<dbReference type="InterPro" id="IPR013320">
    <property type="entry name" value="ConA-like_dom_sf"/>
</dbReference>
<gene>
    <name evidence="7" type="ORF">DSM00_2467</name>
</gene>
<dbReference type="InterPro" id="IPR001362">
    <property type="entry name" value="Glyco_hydro_32"/>
</dbReference>
<dbReference type="SUPFAM" id="SSF75005">
    <property type="entry name" value="Arabinanase/levansucrase/invertase"/>
    <property type="match status" value="1"/>
</dbReference>
<evidence type="ECO:0000259" key="5">
    <source>
        <dbReference type="Pfam" id="PF00251"/>
    </source>
</evidence>
<dbReference type="SMART" id="SM00640">
    <property type="entry name" value="Glyco_32"/>
    <property type="match status" value="1"/>
</dbReference>
<evidence type="ECO:0000256" key="4">
    <source>
        <dbReference type="RuleBase" id="RU362110"/>
    </source>
</evidence>
<comment type="caution">
    <text evidence="7">The sequence shown here is derived from an EMBL/GenBank/DDBJ whole genome shotgun (WGS) entry which is preliminary data.</text>
</comment>
<dbReference type="Pfam" id="PF00251">
    <property type="entry name" value="Glyco_hydro_32N"/>
    <property type="match status" value="1"/>
</dbReference>
<dbReference type="GO" id="GO:0005987">
    <property type="term" value="P:sucrose catabolic process"/>
    <property type="evidence" value="ECO:0007669"/>
    <property type="project" value="TreeGrafter"/>
</dbReference>
<dbReference type="AlphaFoldDB" id="A0A4Q0P5Z8"/>
<dbReference type="InterPro" id="IPR018053">
    <property type="entry name" value="Glyco_hydro_32_AS"/>
</dbReference>
<dbReference type="Gene3D" id="2.115.10.20">
    <property type="entry name" value="Glycosyl hydrolase domain, family 43"/>
    <property type="match status" value="1"/>
</dbReference>
<dbReference type="InterPro" id="IPR013189">
    <property type="entry name" value="Glyco_hydro_32_C"/>
</dbReference>
<proteinExistence type="inferred from homology"/>
<evidence type="ECO:0000259" key="6">
    <source>
        <dbReference type="Pfam" id="PF08244"/>
    </source>
</evidence>
<dbReference type="PANTHER" id="PTHR42800">
    <property type="entry name" value="EXOINULINASE INUD (AFU_ORTHOLOGUE AFUA_5G00480)"/>
    <property type="match status" value="1"/>
</dbReference>
<organism evidence="7 8">
    <name type="scientific">Leeuwenhoekiella aequorea</name>
    <dbReference type="NCBI Taxonomy" id="283736"/>
    <lineage>
        <taxon>Bacteria</taxon>
        <taxon>Pseudomonadati</taxon>
        <taxon>Bacteroidota</taxon>
        <taxon>Flavobacteriia</taxon>
        <taxon>Flavobacteriales</taxon>
        <taxon>Flavobacteriaceae</taxon>
        <taxon>Leeuwenhoekiella</taxon>
    </lineage>
</organism>
<name>A0A4Q0P5Z8_9FLAO</name>
<feature type="domain" description="Glycosyl hydrolase family 32 C-terminal" evidence="6">
    <location>
        <begin position="377"/>
        <end position="511"/>
    </location>
</feature>
<accession>A0A4Q0P5Z8</accession>
<dbReference type="GO" id="GO:0005737">
    <property type="term" value="C:cytoplasm"/>
    <property type="evidence" value="ECO:0007669"/>
    <property type="project" value="TreeGrafter"/>
</dbReference>
<dbReference type="GO" id="GO:0004575">
    <property type="term" value="F:sucrose alpha-glucosidase activity"/>
    <property type="evidence" value="ECO:0007669"/>
    <property type="project" value="TreeGrafter"/>
</dbReference>
<keyword evidence="2 4" id="KW-0378">Hydrolase</keyword>
<evidence type="ECO:0000256" key="1">
    <source>
        <dbReference type="ARBA" id="ARBA00009902"/>
    </source>
</evidence>
<dbReference type="PROSITE" id="PS00609">
    <property type="entry name" value="GLYCOSYL_HYDROL_F32"/>
    <property type="match status" value="1"/>
</dbReference>
<comment type="similarity">
    <text evidence="1 4">Belongs to the glycosyl hydrolase 32 family.</text>
</comment>
<dbReference type="InterPro" id="IPR013148">
    <property type="entry name" value="Glyco_hydro_32_N"/>
</dbReference>
<evidence type="ECO:0000256" key="3">
    <source>
        <dbReference type="ARBA" id="ARBA00023295"/>
    </source>
</evidence>
<dbReference type="EMBL" id="QOVM01000005">
    <property type="protein sequence ID" value="RXG21618.1"/>
    <property type="molecule type" value="Genomic_DNA"/>
</dbReference>
<feature type="domain" description="Glycosyl hydrolase family 32 N-terminal" evidence="5">
    <location>
        <begin position="51"/>
        <end position="358"/>
    </location>
</feature>
<dbReference type="SUPFAM" id="SSF49899">
    <property type="entry name" value="Concanavalin A-like lectins/glucanases"/>
    <property type="match status" value="1"/>
</dbReference>
<evidence type="ECO:0000313" key="7">
    <source>
        <dbReference type="EMBL" id="RXG21618.1"/>
    </source>
</evidence>
<dbReference type="InterPro" id="IPR023296">
    <property type="entry name" value="Glyco_hydro_beta-prop_sf"/>
</dbReference>
<keyword evidence="3 4" id="KW-0326">Glycosidase</keyword>
<protein>
    <submittedName>
        <fullName evidence="7">Fructan beta-fructosidase</fullName>
    </submittedName>
</protein>